<dbReference type="Pfam" id="PF01501">
    <property type="entry name" value="Glyco_transf_8"/>
    <property type="match status" value="1"/>
</dbReference>
<comment type="similarity">
    <text evidence="3 7">Belongs to the glycosyltransferase 8 family.</text>
</comment>
<evidence type="ECO:0000256" key="2">
    <source>
        <dbReference type="ARBA" id="ARBA00004877"/>
    </source>
</evidence>
<dbReference type="SUPFAM" id="SSF53448">
    <property type="entry name" value="Nucleotide-diphospho-sugar transferases"/>
    <property type="match status" value="1"/>
</dbReference>
<dbReference type="EMBL" id="VIEB01000088">
    <property type="protein sequence ID" value="TQE07275.1"/>
    <property type="molecule type" value="Genomic_DNA"/>
</dbReference>
<evidence type="ECO:0000313" key="8">
    <source>
        <dbReference type="EMBL" id="TQE07275.1"/>
    </source>
</evidence>
<keyword evidence="4" id="KW-0328">Glycosyltransferase</keyword>
<evidence type="ECO:0000256" key="5">
    <source>
        <dbReference type="ARBA" id="ARBA00022679"/>
    </source>
</evidence>
<evidence type="ECO:0000256" key="6">
    <source>
        <dbReference type="ARBA" id="ARBA00022968"/>
    </source>
</evidence>
<keyword evidence="6" id="KW-0812">Transmembrane</keyword>
<dbReference type="Proteomes" id="UP000315295">
    <property type="component" value="Unassembled WGS sequence"/>
</dbReference>
<dbReference type="InterPro" id="IPR002495">
    <property type="entry name" value="Glyco_trans_8"/>
</dbReference>
<dbReference type="GO" id="GO:0016020">
    <property type="term" value="C:membrane"/>
    <property type="evidence" value="ECO:0007669"/>
    <property type="project" value="UniProtKB-SubCell"/>
</dbReference>
<keyword evidence="6" id="KW-0735">Signal-anchor</keyword>
<dbReference type="AlphaFoldDB" id="A0A540N8A7"/>
<proteinExistence type="inferred from homology"/>
<dbReference type="EC" id="2.4.1.-" evidence="7"/>
<evidence type="ECO:0000256" key="4">
    <source>
        <dbReference type="ARBA" id="ARBA00022676"/>
    </source>
</evidence>
<protein>
    <recommendedName>
        <fullName evidence="7">Hexosyltransferase</fullName>
        <ecNumber evidence="7">2.4.1.-</ecNumber>
    </recommendedName>
</protein>
<keyword evidence="5" id="KW-0808">Transferase</keyword>
<keyword evidence="9" id="KW-1185">Reference proteome</keyword>
<evidence type="ECO:0000256" key="7">
    <source>
        <dbReference type="RuleBase" id="RU362027"/>
    </source>
</evidence>
<dbReference type="GO" id="GO:0005794">
    <property type="term" value="C:Golgi apparatus"/>
    <property type="evidence" value="ECO:0007669"/>
    <property type="project" value="TreeGrafter"/>
</dbReference>
<organism evidence="8 9">
    <name type="scientific">Malus baccata</name>
    <name type="common">Siberian crab apple</name>
    <name type="synonym">Pyrus baccata</name>
    <dbReference type="NCBI Taxonomy" id="106549"/>
    <lineage>
        <taxon>Eukaryota</taxon>
        <taxon>Viridiplantae</taxon>
        <taxon>Streptophyta</taxon>
        <taxon>Embryophyta</taxon>
        <taxon>Tracheophyta</taxon>
        <taxon>Spermatophyta</taxon>
        <taxon>Magnoliopsida</taxon>
        <taxon>eudicotyledons</taxon>
        <taxon>Gunneridae</taxon>
        <taxon>Pentapetalae</taxon>
        <taxon>rosids</taxon>
        <taxon>fabids</taxon>
        <taxon>Rosales</taxon>
        <taxon>Rosaceae</taxon>
        <taxon>Amygdaloideae</taxon>
        <taxon>Maleae</taxon>
        <taxon>Malus</taxon>
    </lineage>
</organism>
<evidence type="ECO:0000313" key="9">
    <source>
        <dbReference type="Proteomes" id="UP000315295"/>
    </source>
</evidence>
<dbReference type="PANTHER" id="PTHR13778:SF16">
    <property type="entry name" value="GALACTURONOSYLTRANSFERASE-LIKE 1-RELATED"/>
    <property type="match status" value="1"/>
</dbReference>
<gene>
    <name evidence="8" type="ORF">C1H46_007097</name>
</gene>
<evidence type="ECO:0000256" key="3">
    <source>
        <dbReference type="ARBA" id="ARBA00006351"/>
    </source>
</evidence>
<sequence>MLRNVTGANYIVLQIGHLYSIFLGDIFGLISTSIRSALNCSLNYARPYLTELLPLCVRRVVYLDSGLILVDDIAKLSTTLLLAAPEYYNANFTSYFTSAFWSNPSLSLTFVDRHACYFNTGVLLYYVSEVQQKKNGRSF</sequence>
<dbReference type="STRING" id="106549.A0A540N8A7"/>
<dbReference type="PANTHER" id="PTHR13778">
    <property type="entry name" value="GLYCOSYLTRANSFERASE 8 DOMAIN-CONTAINING PROTEIN"/>
    <property type="match status" value="1"/>
</dbReference>
<evidence type="ECO:0000256" key="1">
    <source>
        <dbReference type="ARBA" id="ARBA00004606"/>
    </source>
</evidence>
<comment type="caution">
    <text evidence="8">The sequence shown here is derived from an EMBL/GenBank/DDBJ whole genome shotgun (WGS) entry which is preliminary data.</text>
</comment>
<dbReference type="Gene3D" id="3.90.550.10">
    <property type="entry name" value="Spore Coat Polysaccharide Biosynthesis Protein SpsA, Chain A"/>
    <property type="match status" value="1"/>
</dbReference>
<accession>A0A540N8A7</accession>
<name>A0A540N8A7_MALBA</name>
<dbReference type="InterPro" id="IPR029044">
    <property type="entry name" value="Nucleotide-diphossugar_trans"/>
</dbReference>
<dbReference type="GO" id="GO:0016757">
    <property type="term" value="F:glycosyltransferase activity"/>
    <property type="evidence" value="ECO:0007669"/>
    <property type="project" value="UniProtKB-KW"/>
</dbReference>
<reference evidence="8 9" key="1">
    <citation type="journal article" date="2019" name="G3 (Bethesda)">
        <title>Sequencing of a Wild Apple (Malus baccata) Genome Unravels the Differences Between Cultivated and Wild Apple Species Regarding Disease Resistance and Cold Tolerance.</title>
        <authorList>
            <person name="Chen X."/>
        </authorList>
    </citation>
    <scope>NUCLEOTIDE SEQUENCE [LARGE SCALE GENOMIC DNA]</scope>
    <source>
        <strain evidence="9">cv. Shandingzi</strain>
        <tissue evidence="8">Leaves</tissue>
    </source>
</reference>
<comment type="pathway">
    <text evidence="2">Glycan metabolism; pectin biosynthesis.</text>
</comment>
<comment type="subcellular location">
    <subcellularLocation>
        <location evidence="1">Membrane</location>
        <topology evidence="1">Single-pass type II membrane protein</topology>
    </subcellularLocation>
</comment>
<dbReference type="InterPro" id="IPR050748">
    <property type="entry name" value="Glycosyltrans_8_dom-fam"/>
</dbReference>